<keyword evidence="2" id="KW-1185">Reference proteome</keyword>
<dbReference type="Proteomes" id="UP000814140">
    <property type="component" value="Unassembled WGS sequence"/>
</dbReference>
<evidence type="ECO:0000313" key="1">
    <source>
        <dbReference type="EMBL" id="KAI0067594.1"/>
    </source>
</evidence>
<reference evidence="1" key="1">
    <citation type="submission" date="2021-03" db="EMBL/GenBank/DDBJ databases">
        <authorList>
            <consortium name="DOE Joint Genome Institute"/>
            <person name="Ahrendt S."/>
            <person name="Looney B.P."/>
            <person name="Miyauchi S."/>
            <person name="Morin E."/>
            <person name="Drula E."/>
            <person name="Courty P.E."/>
            <person name="Chicoki N."/>
            <person name="Fauchery L."/>
            <person name="Kohler A."/>
            <person name="Kuo A."/>
            <person name="Labutti K."/>
            <person name="Pangilinan J."/>
            <person name="Lipzen A."/>
            <person name="Riley R."/>
            <person name="Andreopoulos W."/>
            <person name="He G."/>
            <person name="Johnson J."/>
            <person name="Barry K.W."/>
            <person name="Grigoriev I.V."/>
            <person name="Nagy L."/>
            <person name="Hibbett D."/>
            <person name="Henrissat B."/>
            <person name="Matheny P.B."/>
            <person name="Labbe J."/>
            <person name="Martin F."/>
        </authorList>
    </citation>
    <scope>NUCLEOTIDE SEQUENCE</scope>
    <source>
        <strain evidence="1">HHB10654</strain>
    </source>
</reference>
<name>A0ACB8TGL0_9AGAM</name>
<accession>A0ACB8TGL0</accession>
<gene>
    <name evidence="1" type="ORF">BV25DRAFT_1818972</name>
</gene>
<dbReference type="EMBL" id="MU277189">
    <property type="protein sequence ID" value="KAI0067594.1"/>
    <property type="molecule type" value="Genomic_DNA"/>
</dbReference>
<proteinExistence type="predicted"/>
<protein>
    <submittedName>
        <fullName evidence="1">Uncharacterized protein</fullName>
    </submittedName>
</protein>
<reference evidence="1" key="2">
    <citation type="journal article" date="2022" name="New Phytol.">
        <title>Evolutionary transition to the ectomycorrhizal habit in the genomes of a hyperdiverse lineage of mushroom-forming fungi.</title>
        <authorList>
            <person name="Looney B."/>
            <person name="Miyauchi S."/>
            <person name="Morin E."/>
            <person name="Drula E."/>
            <person name="Courty P.E."/>
            <person name="Kohler A."/>
            <person name="Kuo A."/>
            <person name="LaButti K."/>
            <person name="Pangilinan J."/>
            <person name="Lipzen A."/>
            <person name="Riley R."/>
            <person name="Andreopoulos W."/>
            <person name="He G."/>
            <person name="Johnson J."/>
            <person name="Nolan M."/>
            <person name="Tritt A."/>
            <person name="Barry K.W."/>
            <person name="Grigoriev I.V."/>
            <person name="Nagy L.G."/>
            <person name="Hibbett D."/>
            <person name="Henrissat B."/>
            <person name="Matheny P.B."/>
            <person name="Labbe J."/>
            <person name="Martin F.M."/>
        </authorList>
    </citation>
    <scope>NUCLEOTIDE SEQUENCE</scope>
    <source>
        <strain evidence="1">HHB10654</strain>
    </source>
</reference>
<organism evidence="1 2">
    <name type="scientific">Artomyces pyxidatus</name>
    <dbReference type="NCBI Taxonomy" id="48021"/>
    <lineage>
        <taxon>Eukaryota</taxon>
        <taxon>Fungi</taxon>
        <taxon>Dikarya</taxon>
        <taxon>Basidiomycota</taxon>
        <taxon>Agaricomycotina</taxon>
        <taxon>Agaricomycetes</taxon>
        <taxon>Russulales</taxon>
        <taxon>Auriscalpiaceae</taxon>
        <taxon>Artomyces</taxon>
    </lineage>
</organism>
<comment type="caution">
    <text evidence="1">The sequence shown here is derived from an EMBL/GenBank/DDBJ whole genome shotgun (WGS) entry which is preliminary data.</text>
</comment>
<evidence type="ECO:0000313" key="2">
    <source>
        <dbReference type="Proteomes" id="UP000814140"/>
    </source>
</evidence>
<sequence>MKQKILSDSSSSDGEDDIHQLTINEHFAKAYEYRKEREELAKLKEKYGDDTTLDPSDGELESDSESDESEDEDGEELTPAVDAAILRTLARIKQKDPGIYEVERNVFHEEQQKSGKLSAPVRKPKEKAAKPLTLPAHRLATVLDSSASPDDEDEDAPAVTHAEEQERLRVETIAAFHASAETGNEKTEEEDAEGDLFTLRDKTQDELALEEEEYRRYLEREVGQLDGLIEVETEGVEGEVKREEGDSIVKEKKKKGKKGKSKAKDEIKETDQEFLMNYILNRGWIDRSSRRVPTYDEVTSKVPGEPAARQEDEPATAKVEGHAKDLLDDDEFDEVAERFESSYNFRFEEPDAPHIPSFPRAVDTVRRPSEHTERRKEARERRKQRKEEELHVRREEVKRLKGLKLREIQQRLEKVEKEGGWSNSKALEGLDLDGDWDAEAYDKQMAAILEEAEGNVDDEKPVWDDDIDVNDIVPPSDDKELQASGSKSVKELKKEKKREKKKAKAKLANGEDGVDVDAMDAEVDRMDEDEEQWDGTEEMRKRVLDKYMDELYELEFNDVVAGMPTRFRYAQVPKNTYALTPAEILLADDKDLNEYMGIKKYAPYRKEKEQWDAKRGQRLRDFKQKMAARGVKTEGLSQRNGDGEGKEKKRKGKKERMREKAAGTSADAVEEEEVAVPSRPAKRDRTTNVVIEDEQDEEPEGPAKKKRRRHKKSGKSEQAVGET</sequence>